<evidence type="ECO:0000313" key="1">
    <source>
        <dbReference type="EMBL" id="KAI4374664.1"/>
    </source>
</evidence>
<name>A0ACB9R6Z2_9MYRT</name>
<evidence type="ECO:0000313" key="2">
    <source>
        <dbReference type="Proteomes" id="UP001057402"/>
    </source>
</evidence>
<gene>
    <name evidence="1" type="ORF">MLD38_012631</name>
</gene>
<organism evidence="1 2">
    <name type="scientific">Melastoma candidum</name>
    <dbReference type="NCBI Taxonomy" id="119954"/>
    <lineage>
        <taxon>Eukaryota</taxon>
        <taxon>Viridiplantae</taxon>
        <taxon>Streptophyta</taxon>
        <taxon>Embryophyta</taxon>
        <taxon>Tracheophyta</taxon>
        <taxon>Spermatophyta</taxon>
        <taxon>Magnoliopsida</taxon>
        <taxon>eudicotyledons</taxon>
        <taxon>Gunneridae</taxon>
        <taxon>Pentapetalae</taxon>
        <taxon>rosids</taxon>
        <taxon>malvids</taxon>
        <taxon>Myrtales</taxon>
        <taxon>Melastomataceae</taxon>
        <taxon>Melastomatoideae</taxon>
        <taxon>Melastomateae</taxon>
        <taxon>Melastoma</taxon>
    </lineage>
</organism>
<dbReference type="EMBL" id="CM042883">
    <property type="protein sequence ID" value="KAI4374664.1"/>
    <property type="molecule type" value="Genomic_DNA"/>
</dbReference>
<reference evidence="2" key="1">
    <citation type="journal article" date="2023" name="Front. Plant Sci.">
        <title>Chromosomal-level genome assembly of Melastoma candidum provides insights into trichome evolution.</title>
        <authorList>
            <person name="Zhong Y."/>
            <person name="Wu W."/>
            <person name="Sun C."/>
            <person name="Zou P."/>
            <person name="Liu Y."/>
            <person name="Dai S."/>
            <person name="Zhou R."/>
        </authorList>
    </citation>
    <scope>NUCLEOTIDE SEQUENCE [LARGE SCALE GENOMIC DNA]</scope>
</reference>
<protein>
    <submittedName>
        <fullName evidence="1">Uncharacterized protein</fullName>
    </submittedName>
</protein>
<proteinExistence type="predicted"/>
<sequence length="409" mass="45449">MLVSVRRSLSSSARSVVGSHRTALISLALFKSPRNPKEMPRQRAPEVPQRQSPRGSLHLRVSSSDSDSSRHRPVTDRSPKLGDRRSPRGAQPDSVNQKKLGTRIADLESQIGQAQDELKSLKQQLASAEAAKKEAQEQLQKKAKKKPVSENKERHPPKNTTSRNGNVSDDENWQETDVFEVPVEKEAVNPQIEVARSITAPENETMEMLAVPPLFVEPEKEPFNELAAKDDEINLLKSRLESKDLELQASGLEKDNMKKQLEEFNDMLASMKAKGEEASIRVAQFEEEIRGSREAHLDLKSKLEAVEGEKEALEAEMEKMRVQTEQWRKAADAAAAVLAGDVDIDGRVPARCGSMDKHFNGIFKMSGAGYTGYVGSPADDMDDGYGGGGRRRISGIRMFGDLWKKKPQK</sequence>
<dbReference type="Proteomes" id="UP001057402">
    <property type="component" value="Chromosome 4"/>
</dbReference>
<comment type="caution">
    <text evidence="1">The sequence shown here is derived from an EMBL/GenBank/DDBJ whole genome shotgun (WGS) entry which is preliminary data.</text>
</comment>
<accession>A0ACB9R6Z2</accession>
<keyword evidence="2" id="KW-1185">Reference proteome</keyword>